<dbReference type="OMA" id="TAFHRKV"/>
<dbReference type="Pfam" id="PF17725">
    <property type="entry name" value="YBD"/>
    <property type="match status" value="1"/>
</dbReference>
<gene>
    <name evidence="9" type="primary">LOC101880491</name>
</gene>
<evidence type="ECO:0000256" key="8">
    <source>
        <dbReference type="SAM" id="MobiDB-lite"/>
    </source>
</evidence>
<dbReference type="PROSITE" id="PS51088">
    <property type="entry name" value="TEA_2"/>
    <property type="match status" value="1"/>
</dbReference>
<proteinExistence type="predicted"/>
<organism evidence="9 10">
    <name type="scientific">Melopsittacus undulatus</name>
    <name type="common">Budgerigar</name>
    <name type="synonym">Psittacus undulatus</name>
    <dbReference type="NCBI Taxonomy" id="13146"/>
    <lineage>
        <taxon>Eukaryota</taxon>
        <taxon>Metazoa</taxon>
        <taxon>Chordata</taxon>
        <taxon>Craniata</taxon>
        <taxon>Vertebrata</taxon>
        <taxon>Euteleostomi</taxon>
        <taxon>Archelosauria</taxon>
        <taxon>Archosauria</taxon>
        <taxon>Dinosauria</taxon>
        <taxon>Saurischia</taxon>
        <taxon>Theropoda</taxon>
        <taxon>Coelurosauria</taxon>
        <taxon>Aves</taxon>
        <taxon>Neognathae</taxon>
        <taxon>Neoaves</taxon>
        <taxon>Telluraves</taxon>
        <taxon>Australaves</taxon>
        <taxon>Psittaciformes</taxon>
        <taxon>Psittaculidae</taxon>
        <taxon>Melopsittacus</taxon>
    </lineage>
</organism>
<evidence type="ECO:0000256" key="3">
    <source>
        <dbReference type="ARBA" id="ARBA00023125"/>
    </source>
</evidence>
<evidence type="ECO:0000256" key="5">
    <source>
        <dbReference type="ARBA" id="ARBA00023163"/>
    </source>
</evidence>
<name>A0A8C6JWV0_MELUD</name>
<dbReference type="PANTHER" id="PTHR11834">
    <property type="entry name" value="TRANSCRIPTIONAL ENHANCER FACTOR TEF RELATED"/>
    <property type="match status" value="1"/>
</dbReference>
<evidence type="ECO:0000256" key="6">
    <source>
        <dbReference type="ARBA" id="ARBA00023242"/>
    </source>
</evidence>
<evidence type="ECO:0000256" key="1">
    <source>
        <dbReference type="ARBA" id="ARBA00004123"/>
    </source>
</evidence>
<dbReference type="GO" id="GO:0000978">
    <property type="term" value="F:RNA polymerase II cis-regulatory region sequence-specific DNA binding"/>
    <property type="evidence" value="ECO:0007669"/>
    <property type="project" value="TreeGrafter"/>
</dbReference>
<evidence type="ECO:0000313" key="10">
    <source>
        <dbReference type="Proteomes" id="UP000694405"/>
    </source>
</evidence>
<feature type="compositionally biased region" description="Polar residues" evidence="8">
    <location>
        <begin position="1"/>
        <end position="23"/>
    </location>
</feature>
<evidence type="ECO:0000256" key="4">
    <source>
        <dbReference type="ARBA" id="ARBA00023159"/>
    </source>
</evidence>
<protein>
    <submittedName>
        <fullName evidence="9">Uncharacterized protein</fullName>
    </submittedName>
</protein>
<reference evidence="9" key="2">
    <citation type="submission" date="2025-08" db="UniProtKB">
        <authorList>
            <consortium name="Ensembl"/>
        </authorList>
    </citation>
    <scope>IDENTIFICATION</scope>
</reference>
<keyword evidence="3 7" id="KW-0238">DNA-binding</keyword>
<reference evidence="9" key="3">
    <citation type="submission" date="2025-09" db="UniProtKB">
        <authorList>
            <consortium name="Ensembl"/>
        </authorList>
    </citation>
    <scope>IDENTIFICATION</scope>
</reference>
<keyword evidence="6 7" id="KW-0539">Nucleus</keyword>
<dbReference type="PIRSF" id="PIRSF002603">
    <property type="entry name" value="TEF"/>
    <property type="match status" value="1"/>
</dbReference>
<comment type="subcellular location">
    <subcellularLocation>
        <location evidence="1 7">Nucleus</location>
    </subcellularLocation>
</comment>
<keyword evidence="4" id="KW-0010">Activator</keyword>
<feature type="region of interest" description="Disordered" evidence="8">
    <location>
        <begin position="1"/>
        <end position="36"/>
    </location>
</feature>
<dbReference type="Ensembl" id="ENSMUNT00000021591.2">
    <property type="protein sequence ID" value="ENSMUNP00000018796.2"/>
    <property type="gene ID" value="ENSMUNG00000014388.2"/>
</dbReference>
<dbReference type="GO" id="GO:0035329">
    <property type="term" value="P:hippo signaling"/>
    <property type="evidence" value="ECO:0007669"/>
    <property type="project" value="InterPro"/>
</dbReference>
<evidence type="ECO:0000313" key="9">
    <source>
        <dbReference type="Ensembl" id="ENSMUNP00000018796.2"/>
    </source>
</evidence>
<dbReference type="InterPro" id="IPR016361">
    <property type="entry name" value="TEF_metazoa"/>
</dbReference>
<dbReference type="FunFam" id="2.70.50.80:FF:000001">
    <property type="entry name" value="Transcriptional enhancer factor TEF-1, putative"/>
    <property type="match status" value="1"/>
</dbReference>
<dbReference type="GO" id="GO:0048568">
    <property type="term" value="P:embryonic organ development"/>
    <property type="evidence" value="ECO:0007669"/>
    <property type="project" value="TreeGrafter"/>
</dbReference>
<dbReference type="PANTHER" id="PTHR11834:SF2">
    <property type="entry name" value="TRANSCRIPTIONAL ENHANCER FACTOR TEF-3"/>
    <property type="match status" value="1"/>
</dbReference>
<reference evidence="9" key="1">
    <citation type="submission" date="2020-03" db="EMBL/GenBank/DDBJ databases">
        <title>Melopsittacus undulatus (budgerigar) genome, bMelUnd1, maternal haplotype with Z.</title>
        <authorList>
            <person name="Gedman G."/>
            <person name="Mountcastle J."/>
            <person name="Haase B."/>
            <person name="Formenti G."/>
            <person name="Wright T."/>
            <person name="Apodaca J."/>
            <person name="Pelan S."/>
            <person name="Chow W."/>
            <person name="Rhie A."/>
            <person name="Howe K."/>
            <person name="Fedrigo O."/>
            <person name="Jarvis E.D."/>
        </authorList>
    </citation>
    <scope>NUCLEOTIDE SEQUENCE [LARGE SCALE GENOMIC DNA]</scope>
</reference>
<dbReference type="Gene3D" id="2.70.50.80">
    <property type="match status" value="1"/>
</dbReference>
<dbReference type="AlphaFoldDB" id="A0A8C6JWV0"/>
<dbReference type="GO" id="GO:0005634">
    <property type="term" value="C:nucleus"/>
    <property type="evidence" value="ECO:0007669"/>
    <property type="project" value="UniProtKB-SubCell"/>
</dbReference>
<keyword evidence="5 7" id="KW-0804">Transcription</keyword>
<dbReference type="GO" id="GO:0005667">
    <property type="term" value="C:transcription regulator complex"/>
    <property type="evidence" value="ECO:0007669"/>
    <property type="project" value="TreeGrafter"/>
</dbReference>
<dbReference type="InterPro" id="IPR038096">
    <property type="entry name" value="TEA/ATTS_sf"/>
</dbReference>
<dbReference type="PRINTS" id="PR00065">
    <property type="entry name" value="TEADOMAIN"/>
</dbReference>
<sequence>MSGTITSNEWSSPTSPEGSNDSGGSEALDKPIDNDAEGVWSPDIEQSFQEALAIYPPCGRRKIILSDEGKMYGRNELIARYIKLRTGKTRTRKQVSSHIQVLARRKAREIQAKLKTRQFVYHYNNSGFLLFSFYSSMQSMATMSSAQIISATAFHSKMALPGLPRPAYPAVSGVSESVVKPFSQQPYAVQPPLPLPGFESSTGLSPSPSSPAWQGRRVASSKLWMLEFSAFLEQQQDQDTYNKHLFVHIGQSSATYNDPYLEAVDIRQIYDKFPEKKGGLKELFEKGPANAFFLVKFWADLNTNIEDESRSFYGVSSQYESRENMVITCSTKVCSFGKQVVEKVETEYARYENGYYSYRIHRSPLCEYMINFIHKLKHLPEKYMMNSVLENFTILQVVTNRDTQETLLCIAYVFEVSTSDHGAQHHIYRLVKD</sequence>
<dbReference type="Proteomes" id="UP000694405">
    <property type="component" value="Chromosome 5"/>
</dbReference>
<dbReference type="InterPro" id="IPR041086">
    <property type="entry name" value="YBD"/>
</dbReference>
<accession>A0A8C6JWV0</accession>
<dbReference type="SMART" id="SM00426">
    <property type="entry name" value="TEA"/>
    <property type="match status" value="1"/>
</dbReference>
<dbReference type="PROSITE" id="PS00554">
    <property type="entry name" value="TEA_1"/>
    <property type="match status" value="1"/>
</dbReference>
<keyword evidence="2 7" id="KW-0805">Transcription regulation</keyword>
<evidence type="ECO:0000256" key="7">
    <source>
        <dbReference type="PIRNR" id="PIRNR002603"/>
    </source>
</evidence>
<dbReference type="Pfam" id="PF01285">
    <property type="entry name" value="TEA"/>
    <property type="match status" value="1"/>
</dbReference>
<dbReference type="GO" id="GO:0000981">
    <property type="term" value="F:DNA-binding transcription factor activity, RNA polymerase II-specific"/>
    <property type="evidence" value="ECO:0007669"/>
    <property type="project" value="TreeGrafter"/>
</dbReference>
<dbReference type="InterPro" id="IPR000818">
    <property type="entry name" value="TEA/ATTS_dom"/>
</dbReference>
<keyword evidence="10" id="KW-1185">Reference proteome</keyword>
<evidence type="ECO:0000256" key="2">
    <source>
        <dbReference type="ARBA" id="ARBA00023015"/>
    </source>
</evidence>
<dbReference type="InterPro" id="IPR050937">
    <property type="entry name" value="TEC1_TEAD_TF"/>
</dbReference>
<dbReference type="Gene3D" id="6.10.20.40">
    <property type="entry name" value="TEA/ATTS domain"/>
    <property type="match status" value="1"/>
</dbReference>